<comment type="catalytic activity">
    <reaction evidence="1">
        <text>ATP + protein L-histidine = ADP + protein N-phospho-L-histidine.</text>
        <dbReference type="EC" id="2.7.13.3"/>
    </reaction>
</comment>
<keyword evidence="11 14" id="KW-1133">Transmembrane helix</keyword>
<keyword evidence="18" id="KW-1185">Reference proteome</keyword>
<evidence type="ECO:0000256" key="7">
    <source>
        <dbReference type="ARBA" id="ARBA00022692"/>
    </source>
</evidence>
<dbReference type="CDD" id="cd00082">
    <property type="entry name" value="HisKA"/>
    <property type="match status" value="1"/>
</dbReference>
<dbReference type="PANTHER" id="PTHR43065:SF10">
    <property type="entry name" value="PEROXIDE STRESS-ACTIVATED HISTIDINE KINASE MAK3"/>
    <property type="match status" value="1"/>
</dbReference>
<dbReference type="Pfam" id="PF00512">
    <property type="entry name" value="HisKA"/>
    <property type="match status" value="1"/>
</dbReference>
<dbReference type="GO" id="GO:0005524">
    <property type="term" value="F:ATP binding"/>
    <property type="evidence" value="ECO:0007669"/>
    <property type="project" value="UniProtKB-KW"/>
</dbReference>
<dbReference type="SMART" id="SM00387">
    <property type="entry name" value="HATPase_c"/>
    <property type="match status" value="1"/>
</dbReference>
<dbReference type="SUPFAM" id="SSF47384">
    <property type="entry name" value="Homodimeric domain of signal transducing histidine kinase"/>
    <property type="match status" value="1"/>
</dbReference>
<sequence length="596" mass="64778">MRFASKIGLSAAAAALLIGPLLGAAVFFKARAVLQEHIIHDQVRSAGSVMREIDTAMHHAYQDVRAIAADELLAGFLEFHADSSRERMVEEELEERETLTGPWDALTVFDASGRAVFAPKPLGDEAAISAYVTSEPAFRRALKGEIYYSDRLVRRRTGIPVVIFAAPVYGNADRRKVVGVVVAHYRWAVVQGILDRVDPAAWVHLLNREGSIIAKRSNDPFNLVFMPSMKQVDAGDAKAGYAIASGHTHGEEETLKVEAAQSGVQDYHGSGWRLLLEQPSNKVFAPIRKMAMETTLLVFGVLLVVAVLFAILGRRFLRPLAELVEGVRQVEQGHLDHKVVVRSKDEFGALADSFNVMVSKLREAQEELVRKGKLAMLGQVASSVGHELRNPLGVMNNAVYFLQSMLDEGDDSVKEYLGIIRDEIARSERIVAELMNAVSTRPPDLAAHEVAYLVGEVLRKCALPSRVSITLDIPETLPAVRVDAIQLQQVLENLVINAVDAMPEGGILEFSAAEIEGGTAVALDVRDSANGITPENMARLFQPLFTTKARGIGLGLVVAKNLIEANSGTVEVQSAPAKGTLVTITLPTAPERDISI</sequence>
<dbReference type="Gene3D" id="3.30.565.10">
    <property type="entry name" value="Histidine kinase-like ATPase, C-terminal domain"/>
    <property type="match status" value="1"/>
</dbReference>
<feature type="domain" description="HAMP" evidence="16">
    <location>
        <begin position="314"/>
        <end position="366"/>
    </location>
</feature>
<keyword evidence="7 14" id="KW-0812">Transmembrane</keyword>
<protein>
    <recommendedName>
        <fullName evidence="3">histidine kinase</fullName>
        <ecNumber evidence="3">2.7.13.3</ecNumber>
    </recommendedName>
</protein>
<evidence type="ECO:0000256" key="8">
    <source>
        <dbReference type="ARBA" id="ARBA00022741"/>
    </source>
</evidence>
<keyword evidence="13 14" id="KW-0472">Membrane</keyword>
<evidence type="ECO:0000256" key="3">
    <source>
        <dbReference type="ARBA" id="ARBA00012438"/>
    </source>
</evidence>
<dbReference type="GO" id="GO:0005886">
    <property type="term" value="C:plasma membrane"/>
    <property type="evidence" value="ECO:0007669"/>
    <property type="project" value="UniProtKB-SubCell"/>
</dbReference>
<dbReference type="InterPro" id="IPR004358">
    <property type="entry name" value="Sig_transdc_His_kin-like_C"/>
</dbReference>
<dbReference type="InterPro" id="IPR005467">
    <property type="entry name" value="His_kinase_dom"/>
</dbReference>
<feature type="domain" description="Histidine kinase" evidence="15">
    <location>
        <begin position="383"/>
        <end position="590"/>
    </location>
</feature>
<keyword evidence="6" id="KW-0808">Transferase</keyword>
<name>A0A6F8VCK8_9PROT</name>
<dbReference type="PROSITE" id="PS50109">
    <property type="entry name" value="HIS_KIN"/>
    <property type="match status" value="1"/>
</dbReference>
<reference evidence="18" key="1">
    <citation type="submission" date="2020-03" db="EMBL/GenBank/DDBJ databases">
        <title>Complete genome sequence of sulfur-oxidizing bacterium skT11.</title>
        <authorList>
            <person name="Kanda M."/>
            <person name="Kojima H."/>
            <person name="Fukui M."/>
        </authorList>
    </citation>
    <scope>NUCLEOTIDE SEQUENCE [LARGE SCALE GENOMIC DNA]</scope>
    <source>
        <strain evidence="18">skT11</strain>
    </source>
</reference>
<dbReference type="AlphaFoldDB" id="A0A6F8VCK8"/>
<dbReference type="InterPro" id="IPR003660">
    <property type="entry name" value="HAMP_dom"/>
</dbReference>
<dbReference type="Gene3D" id="3.30.450.20">
    <property type="entry name" value="PAS domain"/>
    <property type="match status" value="1"/>
</dbReference>
<evidence type="ECO:0000313" key="17">
    <source>
        <dbReference type="EMBL" id="BCB27458.1"/>
    </source>
</evidence>
<proteinExistence type="predicted"/>
<evidence type="ECO:0000256" key="10">
    <source>
        <dbReference type="ARBA" id="ARBA00022840"/>
    </source>
</evidence>
<dbReference type="Pfam" id="PF02743">
    <property type="entry name" value="dCache_1"/>
    <property type="match status" value="1"/>
</dbReference>
<evidence type="ECO:0000256" key="9">
    <source>
        <dbReference type="ARBA" id="ARBA00022777"/>
    </source>
</evidence>
<keyword evidence="10" id="KW-0067">ATP-binding</keyword>
<dbReference type="InterPro" id="IPR036890">
    <property type="entry name" value="HATPase_C_sf"/>
</dbReference>
<keyword evidence="5" id="KW-0597">Phosphoprotein</keyword>
<organism evidence="17 18">
    <name type="scientific">Sulfurimicrobium lacus</name>
    <dbReference type="NCBI Taxonomy" id="2715678"/>
    <lineage>
        <taxon>Bacteria</taxon>
        <taxon>Pseudomonadati</taxon>
        <taxon>Pseudomonadota</taxon>
        <taxon>Betaproteobacteria</taxon>
        <taxon>Nitrosomonadales</taxon>
        <taxon>Sulfuricellaceae</taxon>
        <taxon>Sulfurimicrobium</taxon>
    </lineage>
</organism>
<dbReference type="CDD" id="cd06225">
    <property type="entry name" value="HAMP"/>
    <property type="match status" value="1"/>
</dbReference>
<dbReference type="Gene3D" id="6.10.340.10">
    <property type="match status" value="1"/>
</dbReference>
<dbReference type="PROSITE" id="PS50885">
    <property type="entry name" value="HAMP"/>
    <property type="match status" value="1"/>
</dbReference>
<dbReference type="InterPro" id="IPR036097">
    <property type="entry name" value="HisK_dim/P_sf"/>
</dbReference>
<dbReference type="Gene3D" id="1.10.287.130">
    <property type="match status" value="1"/>
</dbReference>
<dbReference type="KEGG" id="slac:SKTS_23440"/>
<evidence type="ECO:0000256" key="1">
    <source>
        <dbReference type="ARBA" id="ARBA00000085"/>
    </source>
</evidence>
<evidence type="ECO:0000313" key="18">
    <source>
        <dbReference type="Proteomes" id="UP000502260"/>
    </source>
</evidence>
<comment type="subcellular location">
    <subcellularLocation>
        <location evidence="2">Cell membrane</location>
        <topology evidence="2">Multi-pass membrane protein</topology>
    </subcellularLocation>
</comment>
<dbReference type="InterPro" id="IPR003661">
    <property type="entry name" value="HisK_dim/P_dom"/>
</dbReference>
<accession>A0A6F8VCK8</accession>
<dbReference type="SUPFAM" id="SSF55874">
    <property type="entry name" value="ATPase domain of HSP90 chaperone/DNA topoisomerase II/histidine kinase"/>
    <property type="match status" value="1"/>
</dbReference>
<evidence type="ECO:0000259" key="16">
    <source>
        <dbReference type="PROSITE" id="PS50885"/>
    </source>
</evidence>
<dbReference type="SUPFAM" id="SSF158472">
    <property type="entry name" value="HAMP domain-like"/>
    <property type="match status" value="1"/>
</dbReference>
<evidence type="ECO:0000256" key="11">
    <source>
        <dbReference type="ARBA" id="ARBA00022989"/>
    </source>
</evidence>
<dbReference type="Pfam" id="PF02518">
    <property type="entry name" value="HATPase_c"/>
    <property type="match status" value="1"/>
</dbReference>
<evidence type="ECO:0000256" key="12">
    <source>
        <dbReference type="ARBA" id="ARBA00023012"/>
    </source>
</evidence>
<dbReference type="CDD" id="cd18773">
    <property type="entry name" value="PDC1_HK_sensor"/>
    <property type="match status" value="1"/>
</dbReference>
<keyword evidence="8" id="KW-0547">Nucleotide-binding</keyword>
<evidence type="ECO:0000256" key="4">
    <source>
        <dbReference type="ARBA" id="ARBA00022475"/>
    </source>
</evidence>
<dbReference type="Pfam" id="PF00672">
    <property type="entry name" value="HAMP"/>
    <property type="match status" value="1"/>
</dbReference>
<dbReference type="SMART" id="SM00304">
    <property type="entry name" value="HAMP"/>
    <property type="match status" value="1"/>
</dbReference>
<evidence type="ECO:0000256" key="13">
    <source>
        <dbReference type="ARBA" id="ARBA00023136"/>
    </source>
</evidence>
<dbReference type="EC" id="2.7.13.3" evidence="3"/>
<dbReference type="RefSeq" id="WP_173065101.1">
    <property type="nucleotide sequence ID" value="NZ_AP022853.1"/>
</dbReference>
<evidence type="ECO:0000256" key="2">
    <source>
        <dbReference type="ARBA" id="ARBA00004651"/>
    </source>
</evidence>
<gene>
    <name evidence="17" type="ORF">SKTS_23440</name>
</gene>
<keyword evidence="4" id="KW-1003">Cell membrane</keyword>
<dbReference type="InterPro" id="IPR033479">
    <property type="entry name" value="dCache_1"/>
</dbReference>
<keyword evidence="12" id="KW-0902">Two-component regulatory system</keyword>
<evidence type="ECO:0000256" key="14">
    <source>
        <dbReference type="SAM" id="Phobius"/>
    </source>
</evidence>
<dbReference type="PRINTS" id="PR00344">
    <property type="entry name" value="BCTRLSENSOR"/>
</dbReference>
<dbReference type="SMART" id="SM00388">
    <property type="entry name" value="HisKA"/>
    <property type="match status" value="1"/>
</dbReference>
<evidence type="ECO:0000259" key="15">
    <source>
        <dbReference type="PROSITE" id="PS50109"/>
    </source>
</evidence>
<evidence type="ECO:0000256" key="5">
    <source>
        <dbReference type="ARBA" id="ARBA00022553"/>
    </source>
</evidence>
<dbReference type="PANTHER" id="PTHR43065">
    <property type="entry name" value="SENSOR HISTIDINE KINASE"/>
    <property type="match status" value="1"/>
</dbReference>
<dbReference type="EMBL" id="AP022853">
    <property type="protein sequence ID" value="BCB27458.1"/>
    <property type="molecule type" value="Genomic_DNA"/>
</dbReference>
<evidence type="ECO:0000256" key="6">
    <source>
        <dbReference type="ARBA" id="ARBA00022679"/>
    </source>
</evidence>
<dbReference type="Proteomes" id="UP000502260">
    <property type="component" value="Chromosome"/>
</dbReference>
<feature type="transmembrane region" description="Helical" evidence="14">
    <location>
        <begin position="290"/>
        <end position="312"/>
    </location>
</feature>
<dbReference type="GO" id="GO:0000155">
    <property type="term" value="F:phosphorelay sensor kinase activity"/>
    <property type="evidence" value="ECO:0007669"/>
    <property type="project" value="InterPro"/>
</dbReference>
<dbReference type="InterPro" id="IPR003594">
    <property type="entry name" value="HATPase_dom"/>
</dbReference>
<keyword evidence="9" id="KW-0418">Kinase</keyword>